<dbReference type="InterPro" id="IPR023000">
    <property type="entry name" value="Shikimate_kinase_CS"/>
</dbReference>
<dbReference type="Gene3D" id="3.40.50.300">
    <property type="entry name" value="P-loop containing nucleotide triphosphate hydrolases"/>
    <property type="match status" value="1"/>
</dbReference>
<feature type="binding site" evidence="11">
    <location>
        <position position="60"/>
    </location>
    <ligand>
        <name>substrate</name>
    </ligand>
</feature>
<dbReference type="GO" id="GO:0009423">
    <property type="term" value="P:chorismate biosynthetic process"/>
    <property type="evidence" value="ECO:0007669"/>
    <property type="project" value="UniProtKB-UniRule"/>
</dbReference>
<dbReference type="EMBL" id="VFPE01000002">
    <property type="protein sequence ID" value="TQM28300.1"/>
    <property type="molecule type" value="Genomic_DNA"/>
</dbReference>
<evidence type="ECO:0000256" key="3">
    <source>
        <dbReference type="ARBA" id="ARBA00012154"/>
    </source>
</evidence>
<comment type="similarity">
    <text evidence="2 11">Belongs to the shikimate kinase family.</text>
</comment>
<dbReference type="PRINTS" id="PR01100">
    <property type="entry name" value="SHIKIMTKNASE"/>
</dbReference>
<dbReference type="SUPFAM" id="SSF52540">
    <property type="entry name" value="P-loop containing nucleoside triphosphate hydrolases"/>
    <property type="match status" value="1"/>
</dbReference>
<comment type="subunit">
    <text evidence="11">Monomer.</text>
</comment>
<comment type="function">
    <text evidence="11">Catalyzes the specific phosphorylation of the 3-hydroxyl group of shikimic acid using ATP as a cosubstrate.</text>
</comment>
<evidence type="ECO:0000256" key="1">
    <source>
        <dbReference type="ARBA" id="ARBA00004842"/>
    </source>
</evidence>
<keyword evidence="7 11" id="KW-0418">Kinase</keyword>
<comment type="caution">
    <text evidence="11">Lacks conserved residue(s) required for the propagation of feature annotation.</text>
</comment>
<evidence type="ECO:0000256" key="7">
    <source>
        <dbReference type="ARBA" id="ARBA00022777"/>
    </source>
</evidence>
<dbReference type="AlphaFoldDB" id="A0A543F3E4"/>
<dbReference type="PROSITE" id="PS01128">
    <property type="entry name" value="SHIKIMATE_KINASE"/>
    <property type="match status" value="1"/>
</dbReference>
<dbReference type="PANTHER" id="PTHR21087:SF16">
    <property type="entry name" value="SHIKIMATE KINASE 1, CHLOROPLASTIC"/>
    <property type="match status" value="1"/>
</dbReference>
<dbReference type="GO" id="GO:0005829">
    <property type="term" value="C:cytosol"/>
    <property type="evidence" value="ECO:0007669"/>
    <property type="project" value="TreeGrafter"/>
</dbReference>
<evidence type="ECO:0000256" key="11">
    <source>
        <dbReference type="HAMAP-Rule" id="MF_00109"/>
    </source>
</evidence>
<organism evidence="12 13">
    <name type="scientific">Microbacterium kyungheense</name>
    <dbReference type="NCBI Taxonomy" id="1263636"/>
    <lineage>
        <taxon>Bacteria</taxon>
        <taxon>Bacillati</taxon>
        <taxon>Actinomycetota</taxon>
        <taxon>Actinomycetes</taxon>
        <taxon>Micrococcales</taxon>
        <taxon>Microbacteriaceae</taxon>
        <taxon>Microbacterium</taxon>
    </lineage>
</organism>
<dbReference type="CDD" id="cd00464">
    <property type="entry name" value="SK"/>
    <property type="match status" value="1"/>
</dbReference>
<feature type="binding site" evidence="11">
    <location>
        <position position="81"/>
    </location>
    <ligand>
        <name>substrate</name>
    </ligand>
</feature>
<evidence type="ECO:0000256" key="4">
    <source>
        <dbReference type="ARBA" id="ARBA00022605"/>
    </source>
</evidence>
<feature type="binding site" evidence="11">
    <location>
        <position position="19"/>
    </location>
    <ligand>
        <name>Mg(2+)</name>
        <dbReference type="ChEBI" id="CHEBI:18420"/>
    </ligand>
</feature>
<sequence length="176" mass="18820">MTSPSDAVVLIGPMGAGKTSIGKKAARALGVPFFDTDAAVVRDHGPIERLFAEHGEAHFRALERAAVSEGLATGGVVSLGGGAVTHPETRAELAQRRVVLLTVAPRVVAGRVRDSSRPLLQGEDAIERWTAIYEERRPVYEELADVTFDTSSGPIQDIVDALVAWVRGEHDQEETA</sequence>
<evidence type="ECO:0000256" key="9">
    <source>
        <dbReference type="ARBA" id="ARBA00023141"/>
    </source>
</evidence>
<feature type="binding site" evidence="11">
    <location>
        <position position="117"/>
    </location>
    <ligand>
        <name>ATP</name>
        <dbReference type="ChEBI" id="CHEBI:30616"/>
    </ligand>
</feature>
<dbReference type="HAMAP" id="MF_00109">
    <property type="entry name" value="Shikimate_kinase"/>
    <property type="match status" value="1"/>
</dbReference>
<keyword evidence="13" id="KW-1185">Reference proteome</keyword>
<feature type="binding site" evidence="11">
    <location>
        <position position="37"/>
    </location>
    <ligand>
        <name>substrate</name>
    </ligand>
</feature>
<comment type="subcellular location">
    <subcellularLocation>
        <location evidence="11">Cytoplasm</location>
    </subcellularLocation>
</comment>
<dbReference type="GO" id="GO:0005524">
    <property type="term" value="F:ATP binding"/>
    <property type="evidence" value="ECO:0007669"/>
    <property type="project" value="UniProtKB-UniRule"/>
</dbReference>
<dbReference type="GO" id="GO:0008652">
    <property type="term" value="P:amino acid biosynthetic process"/>
    <property type="evidence" value="ECO:0007669"/>
    <property type="project" value="UniProtKB-KW"/>
</dbReference>
<dbReference type="PANTHER" id="PTHR21087">
    <property type="entry name" value="SHIKIMATE KINASE"/>
    <property type="match status" value="1"/>
</dbReference>
<dbReference type="EC" id="2.7.1.71" evidence="3 11"/>
<dbReference type="Pfam" id="PF01202">
    <property type="entry name" value="SKI"/>
    <property type="match status" value="1"/>
</dbReference>
<accession>A0A543F3E4</accession>
<comment type="cofactor">
    <cofactor evidence="11">
        <name>Mg(2+)</name>
        <dbReference type="ChEBI" id="CHEBI:18420"/>
    </cofactor>
    <text evidence="11">Binds 1 Mg(2+) ion per subunit.</text>
</comment>
<gene>
    <name evidence="11" type="primary">aroK</name>
    <name evidence="12" type="ORF">FB391_2363</name>
</gene>
<keyword evidence="11" id="KW-0460">Magnesium</keyword>
<dbReference type="OrthoDB" id="9800332at2"/>
<keyword evidence="11" id="KW-0963">Cytoplasm</keyword>
<dbReference type="InterPro" id="IPR000623">
    <property type="entry name" value="Shikimate_kinase/TSH1"/>
</dbReference>
<dbReference type="GO" id="GO:0009073">
    <property type="term" value="P:aromatic amino acid family biosynthetic process"/>
    <property type="evidence" value="ECO:0007669"/>
    <property type="project" value="UniProtKB-KW"/>
</dbReference>
<evidence type="ECO:0000313" key="12">
    <source>
        <dbReference type="EMBL" id="TQM28300.1"/>
    </source>
</evidence>
<comment type="pathway">
    <text evidence="1 11">Metabolic intermediate biosynthesis; chorismate biosynthesis; chorismate from D-erythrose 4-phosphate and phosphoenolpyruvate: step 5/7.</text>
</comment>
<keyword evidence="8 11" id="KW-0067">ATP-binding</keyword>
<comment type="catalytic activity">
    <reaction evidence="10 11">
        <text>shikimate + ATP = 3-phosphoshikimate + ADP + H(+)</text>
        <dbReference type="Rhea" id="RHEA:13121"/>
        <dbReference type="ChEBI" id="CHEBI:15378"/>
        <dbReference type="ChEBI" id="CHEBI:30616"/>
        <dbReference type="ChEBI" id="CHEBI:36208"/>
        <dbReference type="ChEBI" id="CHEBI:145989"/>
        <dbReference type="ChEBI" id="CHEBI:456216"/>
        <dbReference type="EC" id="2.7.1.71"/>
    </reaction>
</comment>
<dbReference type="InterPro" id="IPR031322">
    <property type="entry name" value="Shikimate/glucono_kinase"/>
</dbReference>
<evidence type="ECO:0000256" key="8">
    <source>
        <dbReference type="ARBA" id="ARBA00022840"/>
    </source>
</evidence>
<evidence type="ECO:0000256" key="2">
    <source>
        <dbReference type="ARBA" id="ARBA00006997"/>
    </source>
</evidence>
<dbReference type="Proteomes" id="UP000320235">
    <property type="component" value="Unassembled WGS sequence"/>
</dbReference>
<feature type="binding site" evidence="11">
    <location>
        <begin position="15"/>
        <end position="20"/>
    </location>
    <ligand>
        <name>ATP</name>
        <dbReference type="ChEBI" id="CHEBI:30616"/>
    </ligand>
</feature>
<comment type="caution">
    <text evidence="12">The sequence shown here is derived from an EMBL/GenBank/DDBJ whole genome shotgun (WGS) entry which is preliminary data.</text>
</comment>
<dbReference type="GO" id="GO:0000287">
    <property type="term" value="F:magnesium ion binding"/>
    <property type="evidence" value="ECO:0007669"/>
    <property type="project" value="UniProtKB-UniRule"/>
</dbReference>
<evidence type="ECO:0000313" key="13">
    <source>
        <dbReference type="Proteomes" id="UP000320235"/>
    </source>
</evidence>
<dbReference type="UniPathway" id="UPA00053">
    <property type="reaction ID" value="UER00088"/>
</dbReference>
<name>A0A543F3E4_9MICO</name>
<keyword evidence="9 11" id="KW-0057">Aromatic amino acid biosynthesis</keyword>
<keyword evidence="6 11" id="KW-0547">Nucleotide-binding</keyword>
<evidence type="ECO:0000256" key="10">
    <source>
        <dbReference type="ARBA" id="ARBA00048567"/>
    </source>
</evidence>
<dbReference type="RefSeq" id="WP_141894540.1">
    <property type="nucleotide sequence ID" value="NZ_BAABLH010000005.1"/>
</dbReference>
<keyword evidence="5 11" id="KW-0808">Transferase</keyword>
<protein>
    <recommendedName>
        <fullName evidence="3 11">Shikimate kinase</fullName>
        <shortName evidence="11">SK</shortName>
        <ecNumber evidence="3 11">2.7.1.71</ecNumber>
    </recommendedName>
</protein>
<dbReference type="InterPro" id="IPR027417">
    <property type="entry name" value="P-loop_NTPase"/>
</dbReference>
<keyword evidence="4 11" id="KW-0028">Amino-acid biosynthesis</keyword>
<evidence type="ECO:0000256" key="5">
    <source>
        <dbReference type="ARBA" id="ARBA00022679"/>
    </source>
</evidence>
<dbReference type="GO" id="GO:0004765">
    <property type="term" value="F:shikimate kinase activity"/>
    <property type="evidence" value="ECO:0007669"/>
    <property type="project" value="UniProtKB-UniRule"/>
</dbReference>
<keyword evidence="11" id="KW-0479">Metal-binding</keyword>
<feature type="binding site" evidence="11">
    <location>
        <position position="136"/>
    </location>
    <ligand>
        <name>substrate</name>
    </ligand>
</feature>
<reference evidence="12 13" key="1">
    <citation type="submission" date="2019-06" db="EMBL/GenBank/DDBJ databases">
        <title>Sequencing the genomes of 1000 actinobacteria strains.</title>
        <authorList>
            <person name="Klenk H.-P."/>
        </authorList>
    </citation>
    <scope>NUCLEOTIDE SEQUENCE [LARGE SCALE GENOMIC DNA]</scope>
    <source>
        <strain evidence="12 13">DSM 105492</strain>
    </source>
</reference>
<proteinExistence type="inferred from homology"/>
<evidence type="ECO:0000256" key="6">
    <source>
        <dbReference type="ARBA" id="ARBA00022741"/>
    </source>
</evidence>